<protein>
    <submittedName>
        <fullName evidence="11">Uncharacterized protein</fullName>
    </submittedName>
</protein>
<evidence type="ECO:0000256" key="4">
    <source>
        <dbReference type="ARBA" id="ARBA00022692"/>
    </source>
</evidence>
<evidence type="ECO:0000256" key="10">
    <source>
        <dbReference type="RuleBase" id="RU000488"/>
    </source>
</evidence>
<proteinExistence type="inferred from homology"/>
<dbReference type="GO" id="GO:0000064">
    <property type="term" value="F:L-ornithine transmembrane transporter activity"/>
    <property type="evidence" value="ECO:0007669"/>
    <property type="project" value="TreeGrafter"/>
</dbReference>
<feature type="repeat" description="Solcar" evidence="9">
    <location>
        <begin position="94"/>
        <end position="179"/>
    </location>
</feature>
<dbReference type="InterPro" id="IPR018108">
    <property type="entry name" value="MCP_transmembrane"/>
</dbReference>
<keyword evidence="12" id="KW-1185">Reference proteome</keyword>
<evidence type="ECO:0000256" key="2">
    <source>
        <dbReference type="ARBA" id="ARBA00006375"/>
    </source>
</evidence>
<keyword evidence="5" id="KW-0677">Repeat</keyword>
<feature type="repeat" description="Solcar" evidence="9">
    <location>
        <begin position="3"/>
        <end position="84"/>
    </location>
</feature>
<keyword evidence="3 10" id="KW-0813">Transport</keyword>
<gene>
    <name evidence="11" type="ORF">KFE25_005062</name>
</gene>
<dbReference type="Pfam" id="PF00153">
    <property type="entry name" value="Mito_carr"/>
    <property type="match status" value="3"/>
</dbReference>
<evidence type="ECO:0000313" key="12">
    <source>
        <dbReference type="Proteomes" id="UP000751190"/>
    </source>
</evidence>
<dbReference type="InterPro" id="IPR023395">
    <property type="entry name" value="MCP_dom_sf"/>
</dbReference>
<dbReference type="PROSITE" id="PS50920">
    <property type="entry name" value="SOLCAR"/>
    <property type="match status" value="3"/>
</dbReference>
<evidence type="ECO:0000256" key="9">
    <source>
        <dbReference type="PROSITE-ProRule" id="PRU00282"/>
    </source>
</evidence>
<dbReference type="PANTHER" id="PTHR45624:SF15">
    <property type="entry name" value="MITOCHONDRIAL ARGININE TRANSPORTER BAC1"/>
    <property type="match status" value="1"/>
</dbReference>
<sequence length="289" mass="30766">MSLVDTASGLAGACACTYTGLPFDVAKVRIQSGQYQYRGVLDCLYKVVQKEGVAAWWRGSMPALSSSMAENMTGVTVQRAIRRQLSPLSPDARLPVTTELAVGALTGLCTSVVMNPFEVVKTRLQVSPTAQPPSLFAALAGVTQSEGVNGLFRGLAALWARDIPFNAFFFGTYEGLTTLMLAQDRATSRDDLPSHKVCLAGGAAGVVGWTCVLPFDTVKTRLQASVGPQGRADVCGALLSIVRAEGVAGLYRGWTAAVCRAFPANAAMFLGVETTQRILRKHFADAERR</sequence>
<dbReference type="GO" id="GO:0031966">
    <property type="term" value="C:mitochondrial membrane"/>
    <property type="evidence" value="ECO:0007669"/>
    <property type="project" value="UniProtKB-SubCell"/>
</dbReference>
<comment type="caution">
    <text evidence="11">The sequence shown here is derived from an EMBL/GenBank/DDBJ whole genome shotgun (WGS) entry which is preliminary data.</text>
</comment>
<dbReference type="InterPro" id="IPR050567">
    <property type="entry name" value="Mitochondrial_Carrier"/>
</dbReference>
<dbReference type="PANTHER" id="PTHR45624">
    <property type="entry name" value="MITOCHONDRIAL BASIC AMINO ACIDS TRANSPORTER-RELATED"/>
    <property type="match status" value="1"/>
</dbReference>
<dbReference type="Gene3D" id="1.50.40.10">
    <property type="entry name" value="Mitochondrial carrier domain"/>
    <property type="match status" value="1"/>
</dbReference>
<evidence type="ECO:0000256" key="6">
    <source>
        <dbReference type="ARBA" id="ARBA00022989"/>
    </source>
</evidence>
<dbReference type="AlphaFoldDB" id="A0A8J5X3F9"/>
<evidence type="ECO:0000313" key="11">
    <source>
        <dbReference type="EMBL" id="KAG8457381.1"/>
    </source>
</evidence>
<reference evidence="11" key="1">
    <citation type="submission" date="2021-05" db="EMBL/GenBank/DDBJ databases">
        <title>The genome of the haptophyte Pavlova lutheri (Diacronema luteri, Pavlovales) - a model for lipid biosynthesis in eukaryotic algae.</title>
        <authorList>
            <person name="Hulatt C.J."/>
            <person name="Posewitz M.C."/>
        </authorList>
    </citation>
    <scope>NUCLEOTIDE SEQUENCE</scope>
    <source>
        <strain evidence="11">NIVA-4/92</strain>
    </source>
</reference>
<keyword evidence="6" id="KW-1133">Transmembrane helix</keyword>
<dbReference type="OMA" id="WSSAVMG"/>
<feature type="repeat" description="Solcar" evidence="9">
    <location>
        <begin position="192"/>
        <end position="278"/>
    </location>
</feature>
<dbReference type="EMBL" id="JAGTXO010000072">
    <property type="protein sequence ID" value="KAG8457381.1"/>
    <property type="molecule type" value="Genomic_DNA"/>
</dbReference>
<dbReference type="GO" id="GO:1990575">
    <property type="term" value="P:mitochondrial L-ornithine transmembrane transport"/>
    <property type="evidence" value="ECO:0007669"/>
    <property type="project" value="TreeGrafter"/>
</dbReference>
<organism evidence="11 12">
    <name type="scientific">Diacronema lutheri</name>
    <name type="common">Unicellular marine alga</name>
    <name type="synonym">Monochrysis lutheri</name>
    <dbReference type="NCBI Taxonomy" id="2081491"/>
    <lineage>
        <taxon>Eukaryota</taxon>
        <taxon>Haptista</taxon>
        <taxon>Haptophyta</taxon>
        <taxon>Pavlovophyceae</taxon>
        <taxon>Pavlovales</taxon>
        <taxon>Pavlovaceae</taxon>
        <taxon>Diacronema</taxon>
    </lineage>
</organism>
<name>A0A8J5X3F9_DIALT</name>
<comment type="similarity">
    <text evidence="2 10">Belongs to the mitochondrial carrier (TC 2.A.29) family.</text>
</comment>
<keyword evidence="7" id="KW-0496">Mitochondrion</keyword>
<accession>A0A8J5X3F9</accession>
<evidence type="ECO:0000256" key="7">
    <source>
        <dbReference type="ARBA" id="ARBA00023128"/>
    </source>
</evidence>
<evidence type="ECO:0000256" key="5">
    <source>
        <dbReference type="ARBA" id="ARBA00022737"/>
    </source>
</evidence>
<evidence type="ECO:0000256" key="8">
    <source>
        <dbReference type="ARBA" id="ARBA00023136"/>
    </source>
</evidence>
<keyword evidence="4 9" id="KW-0812">Transmembrane</keyword>
<evidence type="ECO:0000256" key="1">
    <source>
        <dbReference type="ARBA" id="ARBA00004225"/>
    </source>
</evidence>
<evidence type="ECO:0000256" key="3">
    <source>
        <dbReference type="ARBA" id="ARBA00022448"/>
    </source>
</evidence>
<dbReference type="SUPFAM" id="SSF103506">
    <property type="entry name" value="Mitochondrial carrier"/>
    <property type="match status" value="1"/>
</dbReference>
<dbReference type="OrthoDB" id="14252at2759"/>
<comment type="subcellular location">
    <subcellularLocation>
        <location evidence="1">Mitochondrion membrane</location>
        <topology evidence="1">Multi-pass membrane protein</topology>
    </subcellularLocation>
</comment>
<dbReference type="Proteomes" id="UP000751190">
    <property type="component" value="Unassembled WGS sequence"/>
</dbReference>
<keyword evidence="8 9" id="KW-0472">Membrane</keyword>